<feature type="transmembrane region" description="Helical" evidence="1">
    <location>
        <begin position="270"/>
        <end position="291"/>
    </location>
</feature>
<evidence type="ECO:0000313" key="3">
    <source>
        <dbReference type="EMBL" id="KOF04260.1"/>
    </source>
</evidence>
<feature type="transmembrane region" description="Helical" evidence="1">
    <location>
        <begin position="333"/>
        <end position="356"/>
    </location>
</feature>
<dbReference type="OrthoDB" id="290051at2"/>
<dbReference type="InterPro" id="IPR002656">
    <property type="entry name" value="Acyl_transf_3_dom"/>
</dbReference>
<dbReference type="PANTHER" id="PTHR23028:SF53">
    <property type="entry name" value="ACYL_TRANSF_3 DOMAIN-CONTAINING PROTEIN"/>
    <property type="match status" value="1"/>
</dbReference>
<dbReference type="GO" id="GO:0016747">
    <property type="term" value="F:acyltransferase activity, transferring groups other than amino-acyl groups"/>
    <property type="evidence" value="ECO:0007669"/>
    <property type="project" value="InterPro"/>
</dbReference>
<reference evidence="4" key="1">
    <citation type="submission" date="2014-11" db="EMBL/GenBank/DDBJ databases">
        <title>Genome sequencing of Roseivirga sp. D-25.</title>
        <authorList>
            <person name="Selvaratnam C."/>
            <person name="Thevarajoo S."/>
            <person name="Goh K.M."/>
            <person name="Eee R."/>
            <person name="Chan K.-G."/>
            <person name="Chong C.S."/>
        </authorList>
    </citation>
    <scope>NUCLEOTIDE SEQUENCE [LARGE SCALE GENOMIC DNA]</scope>
    <source>
        <strain evidence="4">D-25</strain>
    </source>
</reference>
<feature type="transmembrane region" description="Helical" evidence="1">
    <location>
        <begin position="60"/>
        <end position="90"/>
    </location>
</feature>
<organism evidence="3 4">
    <name type="scientific">Roseivirga seohaensis subsp. aquiponti</name>
    <dbReference type="NCBI Taxonomy" id="1566026"/>
    <lineage>
        <taxon>Bacteria</taxon>
        <taxon>Pseudomonadati</taxon>
        <taxon>Bacteroidota</taxon>
        <taxon>Cytophagia</taxon>
        <taxon>Cytophagales</taxon>
        <taxon>Roseivirgaceae</taxon>
        <taxon>Roseivirga</taxon>
    </lineage>
</organism>
<feature type="transmembrane region" description="Helical" evidence="1">
    <location>
        <begin position="158"/>
        <end position="179"/>
    </location>
</feature>
<dbReference type="Pfam" id="PF01757">
    <property type="entry name" value="Acyl_transf_3"/>
    <property type="match status" value="1"/>
</dbReference>
<accession>A0A0L8APV6</accession>
<feature type="transmembrane region" description="Helical" evidence="1">
    <location>
        <begin position="111"/>
        <end position="138"/>
    </location>
</feature>
<keyword evidence="1" id="KW-0472">Membrane</keyword>
<comment type="caution">
    <text evidence="3">The sequence shown here is derived from an EMBL/GenBank/DDBJ whole genome shotgun (WGS) entry which is preliminary data.</text>
</comment>
<keyword evidence="4" id="KW-1185">Reference proteome</keyword>
<dbReference type="GO" id="GO:0016020">
    <property type="term" value="C:membrane"/>
    <property type="evidence" value="ECO:0007669"/>
    <property type="project" value="TreeGrafter"/>
</dbReference>
<evidence type="ECO:0000256" key="1">
    <source>
        <dbReference type="SAM" id="Phobius"/>
    </source>
</evidence>
<dbReference type="Proteomes" id="UP000036908">
    <property type="component" value="Unassembled WGS sequence"/>
</dbReference>
<protein>
    <recommendedName>
        <fullName evidence="2">Acyltransferase 3 domain-containing protein</fullName>
    </recommendedName>
</protein>
<dbReference type="InterPro" id="IPR050879">
    <property type="entry name" value="Acyltransferase_3"/>
</dbReference>
<feature type="transmembrane region" description="Helical" evidence="1">
    <location>
        <begin position="247"/>
        <end position="264"/>
    </location>
</feature>
<sequence length="389" mass="44881">MRRFIDFWNSLLRSPNSGNYIPFIDGFRFLAIAPVIFQHANERLLKYSASASNQSGWEQMLSFLISRGTIGVFIFFAISGFVLTMPYANGNRTLNYKTYISRRLTRIEPPFIFWISFFALILLFQSNLGIGKVLAHYFATLTYTHSIIYGEYSIINPVAWSLEVEIQFYLIAPFIALLYFNQKDGFVRRTFLIIFLISYITFQYVLGWNVHPLKATLLGHLQHFLIGMLAADLYVNRKTIGRIKPWVWDALAPVLLLVMAFTWTEEYYKTLIFNSALILLLMAGFNGHYFNKFLSVKWITIIGGMCYTIYLIHLPLLELLYSVIGSFGYSSPYWLQLSISLIIAIPIVLFSSMIFFKTIEKPFMKPAGFKNLLSSIKGIVSEKTVQIQK</sequence>
<keyword evidence="1" id="KW-1133">Transmembrane helix</keyword>
<name>A0A0L8APV6_9BACT</name>
<proteinExistence type="predicted"/>
<dbReference type="PATRIC" id="fig|1566026.4.peg.2031"/>
<keyword evidence="1" id="KW-0812">Transmembrane</keyword>
<feature type="transmembrane region" description="Helical" evidence="1">
    <location>
        <begin position="217"/>
        <end position="235"/>
    </location>
</feature>
<dbReference type="PANTHER" id="PTHR23028">
    <property type="entry name" value="ACETYLTRANSFERASE"/>
    <property type="match status" value="1"/>
</dbReference>
<evidence type="ECO:0000259" key="2">
    <source>
        <dbReference type="Pfam" id="PF01757"/>
    </source>
</evidence>
<feature type="domain" description="Acyltransferase 3" evidence="2">
    <location>
        <begin position="22"/>
        <end position="349"/>
    </location>
</feature>
<dbReference type="AlphaFoldDB" id="A0A0L8APV6"/>
<dbReference type="RefSeq" id="WP_053221959.1">
    <property type="nucleotide sequence ID" value="NZ_JSVA01000003.1"/>
</dbReference>
<feature type="transmembrane region" description="Helical" evidence="1">
    <location>
        <begin position="191"/>
        <end position="211"/>
    </location>
</feature>
<dbReference type="GO" id="GO:0000271">
    <property type="term" value="P:polysaccharide biosynthetic process"/>
    <property type="evidence" value="ECO:0007669"/>
    <property type="project" value="TreeGrafter"/>
</dbReference>
<feature type="transmembrane region" description="Helical" evidence="1">
    <location>
        <begin position="298"/>
        <end position="321"/>
    </location>
</feature>
<dbReference type="EMBL" id="JSVA01000003">
    <property type="protein sequence ID" value="KOF04260.1"/>
    <property type="molecule type" value="Genomic_DNA"/>
</dbReference>
<gene>
    <name evidence="3" type="ORF">OB69_01665</name>
</gene>
<evidence type="ECO:0000313" key="4">
    <source>
        <dbReference type="Proteomes" id="UP000036908"/>
    </source>
</evidence>